<protein>
    <recommendedName>
        <fullName evidence="9">Transcription initiation factor TFIID subunit 10</fullName>
    </recommendedName>
</protein>
<evidence type="ECO:0000256" key="3">
    <source>
        <dbReference type="ARBA" id="ARBA00023163"/>
    </source>
</evidence>
<dbReference type="PANTHER" id="PTHR21242:SF0">
    <property type="entry name" value="TRANSCRIPTION INITIATION FACTOR TFIID SUBUNIT 10"/>
    <property type="match status" value="1"/>
</dbReference>
<dbReference type="PRINTS" id="PR01443">
    <property type="entry name" value="TFIID30KDSUB"/>
</dbReference>
<keyword evidence="2" id="KW-0805">Transcription regulation</keyword>
<evidence type="ECO:0000256" key="5">
    <source>
        <dbReference type="ARBA" id="ARBA00025730"/>
    </source>
</evidence>
<evidence type="ECO:0000256" key="4">
    <source>
        <dbReference type="ARBA" id="ARBA00023242"/>
    </source>
</evidence>
<dbReference type="GO" id="GO:0016251">
    <property type="term" value="F:RNA polymerase II general transcription initiation factor activity"/>
    <property type="evidence" value="ECO:0007669"/>
    <property type="project" value="TreeGrafter"/>
</dbReference>
<dbReference type="GO" id="GO:0006367">
    <property type="term" value="P:transcription initiation at RNA polymerase II promoter"/>
    <property type="evidence" value="ECO:0007669"/>
    <property type="project" value="TreeGrafter"/>
</dbReference>
<proteinExistence type="inferred from homology"/>
<dbReference type="GO" id="GO:1990841">
    <property type="term" value="F:promoter-specific chromatin binding"/>
    <property type="evidence" value="ECO:0007669"/>
    <property type="project" value="TreeGrafter"/>
</dbReference>
<evidence type="ECO:0000313" key="8">
    <source>
        <dbReference type="Proteomes" id="UP000811609"/>
    </source>
</evidence>
<evidence type="ECO:0000256" key="1">
    <source>
        <dbReference type="ARBA" id="ARBA00004123"/>
    </source>
</evidence>
<reference evidence="7" key="2">
    <citation type="submission" date="2021-01" db="EMBL/GenBank/DDBJ databases">
        <authorList>
            <person name="Lovell J.T."/>
            <person name="Bentley N."/>
            <person name="Bhattarai G."/>
            <person name="Jenkins J.W."/>
            <person name="Sreedasyam A."/>
            <person name="Alarcon Y."/>
            <person name="Bock C."/>
            <person name="Boston L."/>
            <person name="Carlson J."/>
            <person name="Cervantes K."/>
            <person name="Clermont K."/>
            <person name="Krom N."/>
            <person name="Kubenka K."/>
            <person name="Mamidi S."/>
            <person name="Mattison C."/>
            <person name="Monteros M."/>
            <person name="Pisani C."/>
            <person name="Plott C."/>
            <person name="Rajasekar S."/>
            <person name="Rhein H.S."/>
            <person name="Rohla C."/>
            <person name="Song M."/>
            <person name="Hilaire R.S."/>
            <person name="Shu S."/>
            <person name="Wells L."/>
            <person name="Wang X."/>
            <person name="Webber J."/>
            <person name="Heerema R.J."/>
            <person name="Klein P."/>
            <person name="Conner P."/>
            <person name="Grauke L."/>
            <person name="Grimwood J."/>
            <person name="Schmutz J."/>
            <person name="Randall J.J."/>
        </authorList>
    </citation>
    <scope>NUCLEOTIDE SEQUENCE</scope>
    <source>
        <tissue evidence="7">Leaf</tissue>
    </source>
</reference>
<comment type="subcellular location">
    <subcellularLocation>
        <location evidence="1">Nucleus</location>
    </subcellularLocation>
</comment>
<name>A0A8T1NDG7_CARIL</name>
<reference evidence="6" key="1">
    <citation type="submission" date="2020-12" db="EMBL/GenBank/DDBJ databases">
        <title>WGS assembly of Carya illinoinensis cv. Pawnee.</title>
        <authorList>
            <person name="Platts A."/>
            <person name="Shu S."/>
            <person name="Wright S."/>
            <person name="Barry K."/>
            <person name="Edger P."/>
            <person name="Pires J.C."/>
            <person name="Schmutz J."/>
        </authorList>
    </citation>
    <scope>NUCLEOTIDE SEQUENCE</scope>
    <source>
        <tissue evidence="6">Leaf</tissue>
    </source>
</reference>
<sequence>MNHNQQPGDGTHEDDAALSDFLASLMDYTPTIPDELVEHYLAKSGFQCPDVRL</sequence>
<keyword evidence="3" id="KW-0804">Transcription</keyword>
<evidence type="ECO:0000313" key="7">
    <source>
        <dbReference type="EMBL" id="KAG6675191.1"/>
    </source>
</evidence>
<dbReference type="Proteomes" id="UP000811246">
    <property type="component" value="Chromosome 15"/>
</dbReference>
<comment type="similarity">
    <text evidence="5">Belongs to the TAF10 family.</text>
</comment>
<comment type="caution">
    <text evidence="6">The sequence shown here is derived from an EMBL/GenBank/DDBJ whole genome shotgun (WGS) entry which is preliminary data.</text>
</comment>
<dbReference type="AlphaFoldDB" id="A0A8T1NDG7"/>
<accession>A0A8T1NDG7</accession>
<dbReference type="GO" id="GO:0005669">
    <property type="term" value="C:transcription factor TFIID complex"/>
    <property type="evidence" value="ECO:0007669"/>
    <property type="project" value="TreeGrafter"/>
</dbReference>
<dbReference type="OrthoDB" id="154356at2759"/>
<keyword evidence="4" id="KW-0539">Nucleus</keyword>
<gene>
    <name evidence="6" type="ORF">CIPAW_15G092700</name>
    <name evidence="7" type="ORF">I3842_15G089200</name>
</gene>
<dbReference type="Proteomes" id="UP000811609">
    <property type="component" value="Chromosome 15"/>
</dbReference>
<evidence type="ECO:0000313" key="6">
    <source>
        <dbReference type="EMBL" id="KAG6627007.1"/>
    </source>
</evidence>
<dbReference type="Pfam" id="PF03540">
    <property type="entry name" value="TAF10"/>
    <property type="match status" value="1"/>
</dbReference>
<evidence type="ECO:0008006" key="9">
    <source>
        <dbReference type="Google" id="ProtNLM"/>
    </source>
</evidence>
<dbReference type="EMBL" id="CM031839">
    <property type="protein sequence ID" value="KAG6675191.1"/>
    <property type="molecule type" value="Genomic_DNA"/>
</dbReference>
<dbReference type="PANTHER" id="PTHR21242">
    <property type="entry name" value="TRANSCRIPTION INITIATION FACTOR TFIID SUBUNIT 10"/>
    <property type="match status" value="1"/>
</dbReference>
<dbReference type="EMBL" id="CM031823">
    <property type="protein sequence ID" value="KAG6627007.1"/>
    <property type="molecule type" value="Genomic_DNA"/>
</dbReference>
<organism evidence="6 8">
    <name type="scientific">Carya illinoinensis</name>
    <name type="common">Pecan</name>
    <dbReference type="NCBI Taxonomy" id="32201"/>
    <lineage>
        <taxon>Eukaryota</taxon>
        <taxon>Viridiplantae</taxon>
        <taxon>Streptophyta</taxon>
        <taxon>Embryophyta</taxon>
        <taxon>Tracheophyta</taxon>
        <taxon>Spermatophyta</taxon>
        <taxon>Magnoliopsida</taxon>
        <taxon>eudicotyledons</taxon>
        <taxon>Gunneridae</taxon>
        <taxon>Pentapetalae</taxon>
        <taxon>rosids</taxon>
        <taxon>fabids</taxon>
        <taxon>Fagales</taxon>
        <taxon>Juglandaceae</taxon>
        <taxon>Carya</taxon>
    </lineage>
</organism>
<evidence type="ECO:0000256" key="2">
    <source>
        <dbReference type="ARBA" id="ARBA00023015"/>
    </source>
</evidence>
<dbReference type="GO" id="GO:0000124">
    <property type="term" value="C:SAGA complex"/>
    <property type="evidence" value="ECO:0007669"/>
    <property type="project" value="TreeGrafter"/>
</dbReference>
<dbReference type="InterPro" id="IPR003923">
    <property type="entry name" value="TAF10"/>
</dbReference>
<keyword evidence="8" id="KW-1185">Reference proteome</keyword>